<proteinExistence type="inferred from homology"/>
<keyword evidence="3" id="KW-0812">Transmembrane</keyword>
<dbReference type="InterPro" id="IPR006619">
    <property type="entry name" value="PGRP_domain_met/bac"/>
</dbReference>
<evidence type="ECO:0000259" key="4">
    <source>
        <dbReference type="SMART" id="SM00701"/>
    </source>
</evidence>
<protein>
    <submittedName>
        <fullName evidence="5">Putative secreted protein</fullName>
    </submittedName>
</protein>
<dbReference type="Gene3D" id="3.40.80.10">
    <property type="entry name" value="Peptidoglycan recognition protein-like"/>
    <property type="match status" value="1"/>
</dbReference>
<dbReference type="Pfam" id="PF01510">
    <property type="entry name" value="Amidase_2"/>
    <property type="match status" value="1"/>
</dbReference>
<dbReference type="PANTHER" id="PTHR11022">
    <property type="entry name" value="PEPTIDOGLYCAN RECOGNITION PROTEIN"/>
    <property type="match status" value="1"/>
</dbReference>
<dbReference type="RefSeq" id="WP_164710375.1">
    <property type="nucleotide sequence ID" value="NZ_CP031165.1"/>
</dbReference>
<feature type="compositionally biased region" description="Low complexity" evidence="2">
    <location>
        <begin position="275"/>
        <end position="286"/>
    </location>
</feature>
<dbReference type="AlphaFoldDB" id="A0A346XX84"/>
<evidence type="ECO:0000256" key="2">
    <source>
        <dbReference type="SAM" id="MobiDB-lite"/>
    </source>
</evidence>
<dbReference type="CDD" id="cd06583">
    <property type="entry name" value="PGRP"/>
    <property type="match status" value="1"/>
</dbReference>
<name>A0A346XX84_9ACTN</name>
<evidence type="ECO:0000313" key="6">
    <source>
        <dbReference type="Proteomes" id="UP000264006"/>
    </source>
</evidence>
<evidence type="ECO:0000256" key="3">
    <source>
        <dbReference type="SAM" id="Phobius"/>
    </source>
</evidence>
<reference evidence="5 6" key="1">
    <citation type="submission" date="2018-09" db="EMBL/GenBank/DDBJ databases">
        <title>Complete genome sequence of Euzebya sp. DY32-46 isolated from seawater of Pacific Ocean.</title>
        <authorList>
            <person name="Xu L."/>
            <person name="Wu Y.-H."/>
            <person name="Xu X.-W."/>
        </authorList>
    </citation>
    <scope>NUCLEOTIDE SEQUENCE [LARGE SCALE GENOMIC DNA]</scope>
    <source>
        <strain evidence="5 6">DY32-46</strain>
    </source>
</reference>
<dbReference type="GO" id="GO:0008270">
    <property type="term" value="F:zinc ion binding"/>
    <property type="evidence" value="ECO:0007669"/>
    <property type="project" value="InterPro"/>
</dbReference>
<keyword evidence="3" id="KW-1133">Transmembrane helix</keyword>
<dbReference type="InterPro" id="IPR015510">
    <property type="entry name" value="PGRP"/>
</dbReference>
<sequence length="349" mass="36359">MRHDPHPVRPTRRRLLQLLAAGAGVGVFGTMPVLAQPVSPTIRPRSAWGGDLPPQGPLEAEAPGDVRFLLVHHTASGNTYDRGDVVGMIRSFHRTHTGPDKGWPDVAYNFFVDRFGTIWEGREGSIDLPIKGSATGGSQGFAQLCCFIGNHEEEPPTAEAEAAMTELLAWLAGRYGINPQGTTEFVSRGSNRHPAGTTVVTPTIVPHREMSQTVCPGRYGVDLVTRLPALVAARSAGFAQAPPTGPVATVEATPEAAAATLPSGPPTEQALATGPTAAVPSASGVPAPADPVLSVPAVPGTTLNSKALLNANVKVYGSDDIGRLRLTAAGLLATVSTAIGVVIRRRGLR</sequence>
<dbReference type="PROSITE" id="PS51318">
    <property type="entry name" value="TAT"/>
    <property type="match status" value="1"/>
</dbReference>
<feature type="region of interest" description="Disordered" evidence="2">
    <location>
        <begin position="258"/>
        <end position="286"/>
    </location>
</feature>
<evidence type="ECO:0000313" key="5">
    <source>
        <dbReference type="EMBL" id="AXV06831.1"/>
    </source>
</evidence>
<feature type="transmembrane region" description="Helical" evidence="3">
    <location>
        <begin position="324"/>
        <end position="343"/>
    </location>
</feature>
<dbReference type="PANTHER" id="PTHR11022:SF41">
    <property type="entry name" value="PEPTIDOGLYCAN-RECOGNITION PROTEIN LC-RELATED"/>
    <property type="match status" value="1"/>
</dbReference>
<organism evidence="5 6">
    <name type="scientific">Euzebya pacifica</name>
    <dbReference type="NCBI Taxonomy" id="1608957"/>
    <lineage>
        <taxon>Bacteria</taxon>
        <taxon>Bacillati</taxon>
        <taxon>Actinomycetota</taxon>
        <taxon>Nitriliruptoria</taxon>
        <taxon>Euzebyales</taxon>
    </lineage>
</organism>
<dbReference type="InterPro" id="IPR006311">
    <property type="entry name" value="TAT_signal"/>
</dbReference>
<gene>
    <name evidence="5" type="ORF">DVS28_a2148</name>
</gene>
<dbReference type="InterPro" id="IPR002502">
    <property type="entry name" value="Amidase_domain"/>
</dbReference>
<dbReference type="InterPro" id="IPR019546">
    <property type="entry name" value="TAT_signal_bac_arc"/>
</dbReference>
<keyword evidence="6" id="KW-1185">Reference proteome</keyword>
<dbReference type="KEGG" id="euz:DVS28_a2148"/>
<dbReference type="EMBL" id="CP031165">
    <property type="protein sequence ID" value="AXV06831.1"/>
    <property type="molecule type" value="Genomic_DNA"/>
</dbReference>
<dbReference type="InterPro" id="IPR036505">
    <property type="entry name" value="Amidase/PGRP_sf"/>
</dbReference>
<accession>A0A346XX84</accession>
<evidence type="ECO:0000256" key="1">
    <source>
        <dbReference type="ARBA" id="ARBA00007553"/>
    </source>
</evidence>
<comment type="similarity">
    <text evidence="1">Belongs to the N-acetylmuramoyl-L-alanine amidase 2 family.</text>
</comment>
<dbReference type="GO" id="GO:0009253">
    <property type="term" value="P:peptidoglycan catabolic process"/>
    <property type="evidence" value="ECO:0007669"/>
    <property type="project" value="InterPro"/>
</dbReference>
<dbReference type="SUPFAM" id="SSF55846">
    <property type="entry name" value="N-acetylmuramoyl-L-alanine amidase-like"/>
    <property type="match status" value="1"/>
</dbReference>
<dbReference type="NCBIfam" id="TIGR01409">
    <property type="entry name" value="TAT_signal_seq"/>
    <property type="match status" value="1"/>
</dbReference>
<dbReference type="Proteomes" id="UP000264006">
    <property type="component" value="Chromosome"/>
</dbReference>
<keyword evidence="3" id="KW-0472">Membrane</keyword>
<dbReference type="SMART" id="SM00701">
    <property type="entry name" value="PGRP"/>
    <property type="match status" value="1"/>
</dbReference>
<dbReference type="GO" id="GO:0008745">
    <property type="term" value="F:N-acetylmuramoyl-L-alanine amidase activity"/>
    <property type="evidence" value="ECO:0007669"/>
    <property type="project" value="InterPro"/>
</dbReference>
<feature type="domain" description="Peptidoglycan recognition protein family" evidence="4">
    <location>
        <begin position="40"/>
        <end position="190"/>
    </location>
</feature>